<reference evidence="1 2" key="1">
    <citation type="submission" date="2018-07" db="EMBL/GenBank/DDBJ databases">
        <title>Desertimonas flava gen. nov. sp. nov.</title>
        <authorList>
            <person name="Liu S."/>
        </authorList>
    </citation>
    <scope>NUCLEOTIDE SEQUENCE [LARGE SCALE GENOMIC DNA]</scope>
    <source>
        <strain evidence="1 2">16Sb5-5</strain>
    </source>
</reference>
<name>A0A367YXF1_9ACTN</name>
<dbReference type="InterPro" id="IPR036086">
    <property type="entry name" value="ParB/Sulfiredoxin_sf"/>
</dbReference>
<dbReference type="Proteomes" id="UP000252770">
    <property type="component" value="Unassembled WGS sequence"/>
</dbReference>
<accession>A0A367YXF1</accession>
<dbReference type="AlphaFoldDB" id="A0A367YXF1"/>
<gene>
    <name evidence="1" type="ORF">DT076_07095</name>
</gene>
<proteinExistence type="predicted"/>
<keyword evidence="2" id="KW-1185">Reference proteome</keyword>
<organism evidence="1 2">
    <name type="scientific">Desertihabitans brevis</name>
    <dbReference type="NCBI Taxonomy" id="2268447"/>
    <lineage>
        <taxon>Bacteria</taxon>
        <taxon>Bacillati</taxon>
        <taxon>Actinomycetota</taxon>
        <taxon>Actinomycetes</taxon>
        <taxon>Propionibacteriales</taxon>
        <taxon>Propionibacteriaceae</taxon>
        <taxon>Desertihabitans</taxon>
    </lineage>
</organism>
<comment type="caution">
    <text evidence="1">The sequence shown here is derived from an EMBL/GenBank/DDBJ whole genome shotgun (WGS) entry which is preliminary data.</text>
</comment>
<dbReference type="EMBL" id="QOUI01000003">
    <property type="protein sequence ID" value="RCK70407.1"/>
    <property type="molecule type" value="Genomic_DNA"/>
</dbReference>
<dbReference type="RefSeq" id="WP_114125950.1">
    <property type="nucleotide sequence ID" value="NZ_QOUI01000003.1"/>
</dbReference>
<evidence type="ECO:0008006" key="3">
    <source>
        <dbReference type="Google" id="ProtNLM"/>
    </source>
</evidence>
<evidence type="ECO:0000313" key="2">
    <source>
        <dbReference type="Proteomes" id="UP000252770"/>
    </source>
</evidence>
<dbReference type="Gene3D" id="3.90.1530.10">
    <property type="entry name" value="Conserved hypothetical protein from pyrococcus furiosus pfu- 392566-001, ParB domain"/>
    <property type="match status" value="1"/>
</dbReference>
<evidence type="ECO:0000313" key="1">
    <source>
        <dbReference type="EMBL" id="RCK70407.1"/>
    </source>
</evidence>
<sequence length="352" mass="39393">MPNFAKDELLVSSLKLDLKNPRMPDKQFASEEEALEFLVDVGSLEELVQSIALSGWVDVEPLIVLRETNEVIEGNRRLAALRLIGDPERAEALGISVPTPLHENAQPETVSTWVVNTRAEARDFIGFKHINGPFKWDSYAKARYAAMWLEEEKADVRHVARRLGDTHRTVARLINGYTVLRQAEALGFDREAIPGRFAFSHLYTALSRPDYRDFLGLPDDAELFGKNPVDAKHRENLTLLMGFLYGGEDLKPVIRSQNPDLKRLMQVLPNRTALAMLRANRNLDEAHAVVEDKGQLFADAVFALSTSAGRTSALIGNYEGGDDELEKIVESISRTVRSVLTAMREASQEANR</sequence>
<dbReference type="SUPFAM" id="SSF110849">
    <property type="entry name" value="ParB/Sulfiredoxin"/>
    <property type="match status" value="1"/>
</dbReference>
<protein>
    <recommendedName>
        <fullName evidence="3">ParB/Sulfiredoxin domain-containing protein</fullName>
    </recommendedName>
</protein>